<protein>
    <recommendedName>
        <fullName evidence="2">DUF7054 domain-containing protein</fullName>
    </recommendedName>
</protein>
<feature type="domain" description="DUF7054" evidence="2">
    <location>
        <begin position="52"/>
        <end position="139"/>
    </location>
</feature>
<name>A0A921TZT6_SORBI</name>
<dbReference type="KEGG" id="sbi:8068411"/>
<sequence length="147" mass="16248">MPTGSTQALAAMHRGGETTTEPHRLLLQRMEPLFRPAPTTTTTGRNRDDRRLTKLLVNVTVDRSLWPVHLVLDADATVADLVRAAVAAYVREGRRPPLQTGTPADATDGFELHLNKYSLESLRLEEKVLDLGSRNFFLCARRSATGA</sequence>
<accession>A0A921TZT6</accession>
<dbReference type="InterPro" id="IPR055482">
    <property type="entry name" value="DUF7054"/>
</dbReference>
<dbReference type="EMBL" id="CM027689">
    <property type="protein sequence ID" value="KAG0512621.1"/>
    <property type="molecule type" value="Genomic_DNA"/>
</dbReference>
<feature type="region of interest" description="Disordered" evidence="1">
    <location>
        <begin position="1"/>
        <end position="22"/>
    </location>
</feature>
<dbReference type="AlphaFoldDB" id="A0A921TZT6"/>
<dbReference type="Pfam" id="PF23156">
    <property type="entry name" value="DUF7054"/>
    <property type="match status" value="1"/>
</dbReference>
<dbReference type="InterPro" id="IPR040358">
    <property type="entry name" value="At4g22758-like"/>
</dbReference>
<dbReference type="PANTHER" id="PTHR33270:SF51">
    <property type="entry name" value="OS06G0136300 PROTEIN"/>
    <property type="match status" value="1"/>
</dbReference>
<evidence type="ECO:0000313" key="3">
    <source>
        <dbReference type="EMBL" id="KAG0512621.1"/>
    </source>
</evidence>
<evidence type="ECO:0000256" key="1">
    <source>
        <dbReference type="SAM" id="MobiDB-lite"/>
    </source>
</evidence>
<dbReference type="PANTHER" id="PTHR33270">
    <property type="entry name" value="BNAC05G50380D PROTEIN"/>
    <property type="match status" value="1"/>
</dbReference>
<dbReference type="Proteomes" id="UP000807115">
    <property type="component" value="Chromosome 10"/>
</dbReference>
<proteinExistence type="predicted"/>
<reference evidence="3" key="1">
    <citation type="journal article" date="2019" name="BMC Genomics">
        <title>A new reference genome for Sorghum bicolor reveals high levels of sequence similarity between sweet and grain genotypes: implications for the genetics of sugar metabolism.</title>
        <authorList>
            <person name="Cooper E.A."/>
            <person name="Brenton Z.W."/>
            <person name="Flinn B.S."/>
            <person name="Jenkins J."/>
            <person name="Shu S."/>
            <person name="Flowers D."/>
            <person name="Luo F."/>
            <person name="Wang Y."/>
            <person name="Xia P."/>
            <person name="Barry K."/>
            <person name="Daum C."/>
            <person name="Lipzen A."/>
            <person name="Yoshinaga Y."/>
            <person name="Schmutz J."/>
            <person name="Saski C."/>
            <person name="Vermerris W."/>
            <person name="Kresovich S."/>
        </authorList>
    </citation>
    <scope>NUCLEOTIDE SEQUENCE</scope>
</reference>
<comment type="caution">
    <text evidence="3">The sequence shown here is derived from an EMBL/GenBank/DDBJ whole genome shotgun (WGS) entry which is preliminary data.</text>
</comment>
<dbReference type="OrthoDB" id="651546at2759"/>
<organism evidence="3 4">
    <name type="scientific">Sorghum bicolor</name>
    <name type="common">Sorghum</name>
    <name type="synonym">Sorghum vulgare</name>
    <dbReference type="NCBI Taxonomy" id="4558"/>
    <lineage>
        <taxon>Eukaryota</taxon>
        <taxon>Viridiplantae</taxon>
        <taxon>Streptophyta</taxon>
        <taxon>Embryophyta</taxon>
        <taxon>Tracheophyta</taxon>
        <taxon>Spermatophyta</taxon>
        <taxon>Magnoliopsida</taxon>
        <taxon>Liliopsida</taxon>
        <taxon>Poales</taxon>
        <taxon>Poaceae</taxon>
        <taxon>PACMAD clade</taxon>
        <taxon>Panicoideae</taxon>
        <taxon>Andropogonodae</taxon>
        <taxon>Andropogoneae</taxon>
        <taxon>Sorghinae</taxon>
        <taxon>Sorghum</taxon>
    </lineage>
</organism>
<gene>
    <name evidence="3" type="ORF">BDA96_10G030400</name>
</gene>
<reference evidence="3" key="2">
    <citation type="submission" date="2020-10" db="EMBL/GenBank/DDBJ databases">
        <authorList>
            <person name="Cooper E.A."/>
            <person name="Brenton Z.W."/>
            <person name="Flinn B.S."/>
            <person name="Jenkins J."/>
            <person name="Shu S."/>
            <person name="Flowers D."/>
            <person name="Luo F."/>
            <person name="Wang Y."/>
            <person name="Xia P."/>
            <person name="Barry K."/>
            <person name="Daum C."/>
            <person name="Lipzen A."/>
            <person name="Yoshinaga Y."/>
            <person name="Schmutz J."/>
            <person name="Saski C."/>
            <person name="Vermerris W."/>
            <person name="Kresovich S."/>
        </authorList>
    </citation>
    <scope>NUCLEOTIDE SEQUENCE</scope>
</reference>
<evidence type="ECO:0000259" key="2">
    <source>
        <dbReference type="Pfam" id="PF23156"/>
    </source>
</evidence>
<dbReference type="Gramene" id="EER87800">
    <property type="protein sequence ID" value="EER87800"/>
    <property type="gene ID" value="SORBI_3010G026500"/>
</dbReference>
<evidence type="ECO:0000313" key="4">
    <source>
        <dbReference type="Proteomes" id="UP000807115"/>
    </source>
</evidence>
<dbReference type="OMA" id="HYSPYTL"/>